<evidence type="ECO:0000313" key="1">
    <source>
        <dbReference type="EMBL" id="WPD18868.1"/>
    </source>
</evidence>
<accession>A0ABZ0QN07</accession>
<dbReference type="Proteomes" id="UP001304683">
    <property type="component" value="Chromosome"/>
</dbReference>
<gene>
    <name evidence="1" type="ORF">Q5761_10980</name>
</gene>
<evidence type="ECO:0000313" key="2">
    <source>
        <dbReference type="Proteomes" id="UP001304683"/>
    </source>
</evidence>
<protein>
    <submittedName>
        <fullName evidence="1">Uncharacterized protein</fullName>
    </submittedName>
</protein>
<organism evidence="1 2">
    <name type="scientific">Thermaerobacter composti</name>
    <dbReference type="NCBI Taxonomy" id="554949"/>
    <lineage>
        <taxon>Bacteria</taxon>
        <taxon>Bacillati</taxon>
        <taxon>Bacillota</taxon>
        <taxon>Clostridia</taxon>
        <taxon>Eubacteriales</taxon>
        <taxon>Clostridiales Family XVII. Incertae Sedis</taxon>
        <taxon>Thermaerobacter</taxon>
    </lineage>
</organism>
<dbReference type="RefSeq" id="WP_135224396.1">
    <property type="nucleotide sequence ID" value="NZ_CP132508.1"/>
</dbReference>
<keyword evidence="2" id="KW-1185">Reference proteome</keyword>
<reference evidence="1 2" key="1">
    <citation type="submission" date="2023-08" db="EMBL/GenBank/DDBJ databases">
        <title>Genome sequence of Thermaerobacter compostii strain Ins1, a spore-forming filamentous bacterium isolated from a deep geothermal reservoir.</title>
        <authorList>
            <person name="Bregnard D."/>
            <person name="Gonzalez D."/>
            <person name="Junier P."/>
        </authorList>
    </citation>
    <scope>NUCLEOTIDE SEQUENCE [LARGE SCALE GENOMIC DNA]</scope>
    <source>
        <strain evidence="1 2">Ins1</strain>
    </source>
</reference>
<proteinExistence type="predicted"/>
<name>A0ABZ0QN07_9FIRM</name>
<dbReference type="EMBL" id="CP132508">
    <property type="protein sequence ID" value="WPD18868.1"/>
    <property type="molecule type" value="Genomic_DNA"/>
</dbReference>
<sequence length="70" mass="8086">MRMEQVKAELERWGELIVTLASGRKFELHLGDTEFDLQNRVIRITGPAAHFVLDGDAIEHVEMHFSHPME</sequence>